<protein>
    <submittedName>
        <fullName evidence="3">T9SS type A sorting domain-containing protein</fullName>
    </submittedName>
</protein>
<sequence length="190" mass="20649">MLLALFTANVIHAQFACPEMLGNQTSTTTIHFKINSGACANYSQNIFVTYQGTGITFSKSSCNGTDLFYVSTSGALSDPDDFVVSFPGRGTCQYINGTLATLSDDEVSFNDKVSVYPNPLLKGDIITVKFKSNLSANFEIYNVAGKLISKDFVSNQSSKEISTKNLTNGIYLLKISTDEASTTRKIIIMK</sequence>
<evidence type="ECO:0000313" key="3">
    <source>
        <dbReference type="EMBL" id="MFC4720909.1"/>
    </source>
</evidence>
<dbReference type="InterPro" id="IPR026444">
    <property type="entry name" value="Secre_tail"/>
</dbReference>
<dbReference type="RefSeq" id="WP_387960115.1">
    <property type="nucleotide sequence ID" value="NZ_JBHSGP010000004.1"/>
</dbReference>
<keyword evidence="1" id="KW-0732">Signal</keyword>
<evidence type="ECO:0000313" key="4">
    <source>
        <dbReference type="Proteomes" id="UP001595953"/>
    </source>
</evidence>
<feature type="domain" description="Secretion system C-terminal sorting" evidence="2">
    <location>
        <begin position="115"/>
        <end position="188"/>
    </location>
</feature>
<organism evidence="3 4">
    <name type="scientific">Geojedonia litorea</name>
    <dbReference type="NCBI Taxonomy" id="1268269"/>
    <lineage>
        <taxon>Bacteria</taxon>
        <taxon>Pseudomonadati</taxon>
        <taxon>Bacteroidota</taxon>
        <taxon>Flavobacteriia</taxon>
        <taxon>Flavobacteriales</taxon>
        <taxon>Flavobacteriaceae</taxon>
        <taxon>Geojedonia</taxon>
    </lineage>
</organism>
<comment type="caution">
    <text evidence="3">The sequence shown here is derived from an EMBL/GenBank/DDBJ whole genome shotgun (WGS) entry which is preliminary data.</text>
</comment>
<dbReference type="EMBL" id="JBHSGP010000004">
    <property type="protein sequence ID" value="MFC4720909.1"/>
    <property type="molecule type" value="Genomic_DNA"/>
</dbReference>
<gene>
    <name evidence="3" type="ORF">ACFO5O_01140</name>
</gene>
<name>A0ABV9N0G9_9FLAO</name>
<keyword evidence="4" id="KW-1185">Reference proteome</keyword>
<dbReference type="Proteomes" id="UP001595953">
    <property type="component" value="Unassembled WGS sequence"/>
</dbReference>
<dbReference type="Pfam" id="PF18962">
    <property type="entry name" value="Por_Secre_tail"/>
    <property type="match status" value="1"/>
</dbReference>
<dbReference type="NCBIfam" id="TIGR04183">
    <property type="entry name" value="Por_Secre_tail"/>
    <property type="match status" value="1"/>
</dbReference>
<dbReference type="Gene3D" id="2.60.40.3080">
    <property type="match status" value="1"/>
</dbReference>
<proteinExistence type="predicted"/>
<evidence type="ECO:0000256" key="1">
    <source>
        <dbReference type="ARBA" id="ARBA00022729"/>
    </source>
</evidence>
<accession>A0ABV9N0G9</accession>
<reference evidence="4" key="1">
    <citation type="journal article" date="2019" name="Int. J. Syst. Evol. Microbiol.">
        <title>The Global Catalogue of Microorganisms (GCM) 10K type strain sequencing project: providing services to taxonomists for standard genome sequencing and annotation.</title>
        <authorList>
            <consortium name="The Broad Institute Genomics Platform"/>
            <consortium name="The Broad Institute Genome Sequencing Center for Infectious Disease"/>
            <person name="Wu L."/>
            <person name="Ma J."/>
        </authorList>
    </citation>
    <scope>NUCLEOTIDE SEQUENCE [LARGE SCALE GENOMIC DNA]</scope>
    <source>
        <strain evidence="4">CCUG 63682</strain>
    </source>
</reference>
<evidence type="ECO:0000259" key="2">
    <source>
        <dbReference type="Pfam" id="PF18962"/>
    </source>
</evidence>